<name>A0A3S1CHT1_9CYAN</name>
<feature type="domain" description="CopG-like ribbon-helix-helix" evidence="1">
    <location>
        <begin position="10"/>
        <end position="49"/>
    </location>
</feature>
<proteinExistence type="predicted"/>
<dbReference type="Proteomes" id="UP000271624">
    <property type="component" value="Unassembled WGS sequence"/>
</dbReference>
<keyword evidence="3" id="KW-1185">Reference proteome</keyword>
<dbReference type="EMBL" id="RSCL01000013">
    <property type="protein sequence ID" value="RUT03643.1"/>
    <property type="molecule type" value="Genomic_DNA"/>
</dbReference>
<organism evidence="2 3">
    <name type="scientific">Dulcicalothrix desertica PCC 7102</name>
    <dbReference type="NCBI Taxonomy" id="232991"/>
    <lineage>
        <taxon>Bacteria</taxon>
        <taxon>Bacillati</taxon>
        <taxon>Cyanobacteriota</taxon>
        <taxon>Cyanophyceae</taxon>
        <taxon>Nostocales</taxon>
        <taxon>Calotrichaceae</taxon>
        <taxon>Dulcicalothrix</taxon>
    </lineage>
</organism>
<evidence type="ECO:0000313" key="2">
    <source>
        <dbReference type="EMBL" id="RUT03643.1"/>
    </source>
</evidence>
<gene>
    <name evidence="2" type="ORF">DSM106972_052820</name>
</gene>
<dbReference type="AlphaFoldDB" id="A0A3S1CHT1"/>
<evidence type="ECO:0000313" key="3">
    <source>
        <dbReference type="Proteomes" id="UP000271624"/>
    </source>
</evidence>
<evidence type="ECO:0000259" key="1">
    <source>
        <dbReference type="Pfam" id="PF07878"/>
    </source>
</evidence>
<dbReference type="OrthoDB" id="516083at2"/>
<sequence length="70" mass="8056">MKIREKPVVTKRVSISIPDLTHEKLQRWADIEGTSLADLAAYLLRREVEIAEKEGKLKYPDENINHSSQP</sequence>
<protein>
    <recommendedName>
        <fullName evidence="1">CopG-like ribbon-helix-helix domain-containing protein</fullName>
    </recommendedName>
</protein>
<reference evidence="2" key="1">
    <citation type="submission" date="2018-12" db="EMBL/GenBank/DDBJ databases">
        <authorList>
            <person name="Will S."/>
            <person name="Neumann-Schaal M."/>
            <person name="Henke P."/>
        </authorList>
    </citation>
    <scope>NUCLEOTIDE SEQUENCE</scope>
    <source>
        <strain evidence="2">PCC 7102</strain>
    </source>
</reference>
<dbReference type="Pfam" id="PF07878">
    <property type="entry name" value="RHH_5"/>
    <property type="match status" value="1"/>
</dbReference>
<dbReference type="InterPro" id="IPR012869">
    <property type="entry name" value="RHH_5"/>
</dbReference>
<accession>A0A3S1CHT1</accession>
<reference evidence="2" key="2">
    <citation type="journal article" date="2019" name="Genome Biol. Evol.">
        <title>Day and night: Metabolic profiles and evolutionary relationships of six axenic non-marine cyanobacteria.</title>
        <authorList>
            <person name="Will S.E."/>
            <person name="Henke P."/>
            <person name="Boedeker C."/>
            <person name="Huang S."/>
            <person name="Brinkmann H."/>
            <person name="Rohde M."/>
            <person name="Jarek M."/>
            <person name="Friedl T."/>
            <person name="Seufert S."/>
            <person name="Schumacher M."/>
            <person name="Overmann J."/>
            <person name="Neumann-Schaal M."/>
            <person name="Petersen J."/>
        </authorList>
    </citation>
    <scope>NUCLEOTIDE SEQUENCE [LARGE SCALE GENOMIC DNA]</scope>
    <source>
        <strain evidence="2">PCC 7102</strain>
    </source>
</reference>
<comment type="caution">
    <text evidence="2">The sequence shown here is derived from an EMBL/GenBank/DDBJ whole genome shotgun (WGS) entry which is preliminary data.</text>
</comment>